<sequence>MKNKKLNWFFYLCIVIYVMTLIYAFIVNYHGKYFQMTFVACLTPFIVPIVMKIMKVKVPIEFYIINIIFVYFASLWGSCLGGYSTPYYDKFTHCASGVVISELVYIFYKHYFRDDKRKGLMLLFVNAVNAMIALFWEFYEYALLVFFQYDAIRNVTGVHDTITDMLVAVIGGLVLSLYLIRFDQSEDEHFFVALERKIHRLNKNS</sequence>
<dbReference type="Proteomes" id="UP000295515">
    <property type="component" value="Unassembled WGS sequence"/>
</dbReference>
<keyword evidence="1" id="KW-0472">Membrane</keyword>
<comment type="caution">
    <text evidence="2">The sequence shown here is derived from an EMBL/GenBank/DDBJ whole genome shotgun (WGS) entry which is preliminary data.</text>
</comment>
<keyword evidence="1" id="KW-1133">Transmembrane helix</keyword>
<dbReference type="InterPro" id="IPR014509">
    <property type="entry name" value="YjdF-like"/>
</dbReference>
<protein>
    <submittedName>
        <fullName evidence="2">Uncharacterized protein</fullName>
    </submittedName>
</protein>
<keyword evidence="3" id="KW-1185">Reference proteome</keyword>
<dbReference type="EMBL" id="SMCQ01000009">
    <property type="protein sequence ID" value="TCV99453.1"/>
    <property type="molecule type" value="Genomic_DNA"/>
</dbReference>
<proteinExistence type="predicted"/>
<dbReference type="RefSeq" id="WP_066445922.1">
    <property type="nucleotide sequence ID" value="NZ_JADMQS010000003.1"/>
</dbReference>
<evidence type="ECO:0000313" key="3">
    <source>
        <dbReference type="Proteomes" id="UP000295515"/>
    </source>
</evidence>
<organism evidence="2 3">
    <name type="scientific">Longibaculum muris</name>
    <dbReference type="NCBI Taxonomy" id="1796628"/>
    <lineage>
        <taxon>Bacteria</taxon>
        <taxon>Bacillati</taxon>
        <taxon>Bacillota</taxon>
        <taxon>Erysipelotrichia</taxon>
        <taxon>Erysipelotrichales</taxon>
        <taxon>Coprobacillaceae</taxon>
        <taxon>Longibaculum</taxon>
    </lineage>
</organism>
<feature type="transmembrane region" description="Helical" evidence="1">
    <location>
        <begin position="63"/>
        <end position="84"/>
    </location>
</feature>
<evidence type="ECO:0000313" key="2">
    <source>
        <dbReference type="EMBL" id="TCV99453.1"/>
    </source>
</evidence>
<name>A0A4R3Z2Z9_9FIRM</name>
<dbReference type="Pfam" id="PF09997">
    <property type="entry name" value="DUF2238"/>
    <property type="match status" value="1"/>
</dbReference>
<feature type="transmembrane region" description="Helical" evidence="1">
    <location>
        <begin position="33"/>
        <end position="51"/>
    </location>
</feature>
<feature type="transmembrane region" description="Helical" evidence="1">
    <location>
        <begin position="120"/>
        <end position="142"/>
    </location>
</feature>
<feature type="transmembrane region" description="Helical" evidence="1">
    <location>
        <begin position="90"/>
        <end position="108"/>
    </location>
</feature>
<keyword evidence="1" id="KW-0812">Transmembrane</keyword>
<dbReference type="AlphaFoldDB" id="A0A4R3Z2Z9"/>
<reference evidence="2 3" key="1">
    <citation type="submission" date="2019-03" db="EMBL/GenBank/DDBJ databases">
        <title>Genomic Encyclopedia of Type Strains, Phase IV (KMG-IV): sequencing the most valuable type-strain genomes for metagenomic binning, comparative biology and taxonomic classification.</title>
        <authorList>
            <person name="Goeker M."/>
        </authorList>
    </citation>
    <scope>NUCLEOTIDE SEQUENCE [LARGE SCALE GENOMIC DNA]</scope>
    <source>
        <strain evidence="2 3">DSM 29487</strain>
    </source>
</reference>
<dbReference type="GeneID" id="98915320"/>
<feature type="transmembrane region" description="Helical" evidence="1">
    <location>
        <begin position="7"/>
        <end position="27"/>
    </location>
</feature>
<evidence type="ECO:0000256" key="1">
    <source>
        <dbReference type="SAM" id="Phobius"/>
    </source>
</evidence>
<feature type="transmembrane region" description="Helical" evidence="1">
    <location>
        <begin position="162"/>
        <end position="180"/>
    </location>
</feature>
<accession>A0A4R3Z2Z9</accession>
<gene>
    <name evidence="2" type="ORF">EDD60_10935</name>
</gene>